<keyword evidence="1" id="KW-0472">Membrane</keyword>
<dbReference type="EMBL" id="BAABJO010000028">
    <property type="protein sequence ID" value="GAA5133790.1"/>
    <property type="molecule type" value="Genomic_DNA"/>
</dbReference>
<keyword evidence="1" id="KW-1133">Transmembrane helix</keyword>
<feature type="transmembrane region" description="Helical" evidence="1">
    <location>
        <begin position="6"/>
        <end position="27"/>
    </location>
</feature>
<evidence type="ECO:0000313" key="2">
    <source>
        <dbReference type="EMBL" id="GAA5133790.1"/>
    </source>
</evidence>
<keyword evidence="1" id="KW-0812">Transmembrane</keyword>
<organism evidence="2 3">
    <name type="scientific">Pseudonocardia adelaidensis</name>
    <dbReference type="NCBI Taxonomy" id="648754"/>
    <lineage>
        <taxon>Bacteria</taxon>
        <taxon>Bacillati</taxon>
        <taxon>Actinomycetota</taxon>
        <taxon>Actinomycetes</taxon>
        <taxon>Pseudonocardiales</taxon>
        <taxon>Pseudonocardiaceae</taxon>
        <taxon>Pseudonocardia</taxon>
    </lineage>
</organism>
<comment type="caution">
    <text evidence="2">The sequence shown here is derived from an EMBL/GenBank/DDBJ whole genome shotgun (WGS) entry which is preliminary data.</text>
</comment>
<proteinExistence type="predicted"/>
<evidence type="ECO:0000256" key="1">
    <source>
        <dbReference type="SAM" id="Phobius"/>
    </source>
</evidence>
<name>A0ABP9NU39_9PSEU</name>
<keyword evidence="3" id="KW-1185">Reference proteome</keyword>
<reference evidence="3" key="1">
    <citation type="journal article" date="2019" name="Int. J. Syst. Evol. Microbiol.">
        <title>The Global Catalogue of Microorganisms (GCM) 10K type strain sequencing project: providing services to taxonomists for standard genome sequencing and annotation.</title>
        <authorList>
            <consortium name="The Broad Institute Genomics Platform"/>
            <consortium name="The Broad Institute Genome Sequencing Center for Infectious Disease"/>
            <person name="Wu L."/>
            <person name="Ma J."/>
        </authorList>
    </citation>
    <scope>NUCLEOTIDE SEQUENCE [LARGE SCALE GENOMIC DNA]</scope>
    <source>
        <strain evidence="3">JCM 18302</strain>
    </source>
</reference>
<dbReference type="Proteomes" id="UP001500804">
    <property type="component" value="Unassembled WGS sequence"/>
</dbReference>
<sequence length="71" mass="7708">MTDNLILVVLLAGMAFVAGVAVTLIVSERSLAARQRRQALRERELAEFSAFINDRLALLASGRDPRSRGGP</sequence>
<dbReference type="RefSeq" id="WP_345609644.1">
    <property type="nucleotide sequence ID" value="NZ_BAABJO010000028.1"/>
</dbReference>
<protein>
    <submittedName>
        <fullName evidence="2">Uncharacterized protein</fullName>
    </submittedName>
</protein>
<evidence type="ECO:0000313" key="3">
    <source>
        <dbReference type="Proteomes" id="UP001500804"/>
    </source>
</evidence>
<accession>A0ABP9NU39</accession>
<gene>
    <name evidence="2" type="ORF">GCM10023320_60520</name>
</gene>